<proteinExistence type="predicted"/>
<evidence type="ECO:0000313" key="1">
    <source>
        <dbReference type="EMBL" id="CAG6496775.1"/>
    </source>
</evidence>
<dbReference type="AlphaFoldDB" id="A0A8D8CM37"/>
<protein>
    <submittedName>
        <fullName evidence="1">(northern house mosquito) hypothetical protein</fullName>
    </submittedName>
</protein>
<name>A0A8D8CM37_CULPI</name>
<sequence>MRVTFVIESVVPIVSGMLEVTESQRGLSRASLSAERCEVQMSSAVPLAGFSGFQPSLQEEGCGEQVETMISVVALGSISASMASNEKCLDASYVVSGVASLLECGELQLVSCCGTWSRYSGLM</sequence>
<accession>A0A8D8CM37</accession>
<reference evidence="1" key="1">
    <citation type="submission" date="2021-05" db="EMBL/GenBank/DDBJ databases">
        <authorList>
            <person name="Alioto T."/>
            <person name="Alioto T."/>
            <person name="Gomez Garrido J."/>
        </authorList>
    </citation>
    <scope>NUCLEOTIDE SEQUENCE</scope>
</reference>
<organism evidence="1">
    <name type="scientific">Culex pipiens</name>
    <name type="common">House mosquito</name>
    <dbReference type="NCBI Taxonomy" id="7175"/>
    <lineage>
        <taxon>Eukaryota</taxon>
        <taxon>Metazoa</taxon>
        <taxon>Ecdysozoa</taxon>
        <taxon>Arthropoda</taxon>
        <taxon>Hexapoda</taxon>
        <taxon>Insecta</taxon>
        <taxon>Pterygota</taxon>
        <taxon>Neoptera</taxon>
        <taxon>Endopterygota</taxon>
        <taxon>Diptera</taxon>
        <taxon>Nematocera</taxon>
        <taxon>Culicoidea</taxon>
        <taxon>Culicidae</taxon>
        <taxon>Culicinae</taxon>
        <taxon>Culicini</taxon>
        <taxon>Culex</taxon>
        <taxon>Culex</taxon>
    </lineage>
</organism>
<dbReference type="EMBL" id="HBUE01131775">
    <property type="protein sequence ID" value="CAG6496775.1"/>
    <property type="molecule type" value="Transcribed_RNA"/>
</dbReference>